<evidence type="ECO:0000313" key="2">
    <source>
        <dbReference type="Proteomes" id="UP001499979"/>
    </source>
</evidence>
<accession>A0ABN1UB12</accession>
<gene>
    <name evidence="1" type="ORF">GCM10009606_10700</name>
</gene>
<sequence>MHRPQGGYSRAMSSALATHDHVWHLQAVHLEEGFSTDEFACEECGAVDFR</sequence>
<name>A0ABN1UB12_9ACTN</name>
<reference evidence="1 2" key="1">
    <citation type="journal article" date="2019" name="Int. J. Syst. Evol. Microbiol.">
        <title>The Global Catalogue of Microorganisms (GCM) 10K type strain sequencing project: providing services to taxonomists for standard genome sequencing and annotation.</title>
        <authorList>
            <consortium name="The Broad Institute Genomics Platform"/>
            <consortium name="The Broad Institute Genome Sequencing Center for Infectious Disease"/>
            <person name="Wu L."/>
            <person name="Ma J."/>
        </authorList>
    </citation>
    <scope>NUCLEOTIDE SEQUENCE [LARGE SCALE GENOMIC DNA]</scope>
    <source>
        <strain evidence="1 2">JCM 11813</strain>
    </source>
</reference>
<comment type="caution">
    <text evidence="1">The sequence shown here is derived from an EMBL/GenBank/DDBJ whole genome shotgun (WGS) entry which is preliminary data.</text>
</comment>
<protein>
    <submittedName>
        <fullName evidence="1">Uncharacterized protein</fullName>
    </submittedName>
</protein>
<evidence type="ECO:0000313" key="1">
    <source>
        <dbReference type="EMBL" id="GAA1132420.1"/>
    </source>
</evidence>
<dbReference type="Proteomes" id="UP001499979">
    <property type="component" value="Unassembled WGS sequence"/>
</dbReference>
<dbReference type="EMBL" id="BAAAJE010000002">
    <property type="protein sequence ID" value="GAA1132420.1"/>
    <property type="molecule type" value="Genomic_DNA"/>
</dbReference>
<organism evidence="1 2">
    <name type="scientific">Nocardioides aquiterrae</name>
    <dbReference type="NCBI Taxonomy" id="203799"/>
    <lineage>
        <taxon>Bacteria</taxon>
        <taxon>Bacillati</taxon>
        <taxon>Actinomycetota</taxon>
        <taxon>Actinomycetes</taxon>
        <taxon>Propionibacteriales</taxon>
        <taxon>Nocardioidaceae</taxon>
        <taxon>Nocardioides</taxon>
    </lineage>
</organism>
<keyword evidence="2" id="KW-1185">Reference proteome</keyword>
<proteinExistence type="predicted"/>